<reference evidence="1 2" key="1">
    <citation type="submission" date="2014-04" db="EMBL/GenBank/DDBJ databases">
        <authorList>
            <consortium name="DOE Joint Genome Institute"/>
            <person name="Kuo A."/>
            <person name="Martino E."/>
            <person name="Perotto S."/>
            <person name="Kohler A."/>
            <person name="Nagy L.G."/>
            <person name="Floudas D."/>
            <person name="Copeland A."/>
            <person name="Barry K.W."/>
            <person name="Cichocki N."/>
            <person name="Veneault-Fourrey C."/>
            <person name="LaButti K."/>
            <person name="Lindquist E.A."/>
            <person name="Lipzen A."/>
            <person name="Lundell T."/>
            <person name="Morin E."/>
            <person name="Murat C."/>
            <person name="Sun H."/>
            <person name="Tunlid A."/>
            <person name="Henrissat B."/>
            <person name="Grigoriev I.V."/>
            <person name="Hibbett D.S."/>
            <person name="Martin F."/>
            <person name="Nordberg H.P."/>
            <person name="Cantor M.N."/>
            <person name="Hua S.X."/>
        </authorList>
    </citation>
    <scope>NUCLEOTIDE SEQUENCE [LARGE SCALE GENOMIC DNA]</scope>
    <source>
        <strain evidence="1 2">Zn</strain>
    </source>
</reference>
<dbReference type="InterPro" id="IPR022198">
    <property type="entry name" value="DUF3723"/>
</dbReference>
<accession>A0A0C3CUZ2</accession>
<reference evidence="2" key="2">
    <citation type="submission" date="2015-01" db="EMBL/GenBank/DDBJ databases">
        <title>Evolutionary Origins and Diversification of the Mycorrhizal Mutualists.</title>
        <authorList>
            <consortium name="DOE Joint Genome Institute"/>
            <consortium name="Mycorrhizal Genomics Consortium"/>
            <person name="Kohler A."/>
            <person name="Kuo A."/>
            <person name="Nagy L.G."/>
            <person name="Floudas D."/>
            <person name="Copeland A."/>
            <person name="Barry K.W."/>
            <person name="Cichocki N."/>
            <person name="Veneault-Fourrey C."/>
            <person name="LaButti K."/>
            <person name="Lindquist E.A."/>
            <person name="Lipzen A."/>
            <person name="Lundell T."/>
            <person name="Morin E."/>
            <person name="Murat C."/>
            <person name="Riley R."/>
            <person name="Ohm R."/>
            <person name="Sun H."/>
            <person name="Tunlid A."/>
            <person name="Henrissat B."/>
            <person name="Grigoriev I.V."/>
            <person name="Hibbett D.S."/>
            <person name="Martin F."/>
        </authorList>
    </citation>
    <scope>NUCLEOTIDE SEQUENCE [LARGE SCALE GENOMIC DNA]</scope>
    <source>
        <strain evidence="2">Zn</strain>
    </source>
</reference>
<dbReference type="Pfam" id="PF12520">
    <property type="entry name" value="DUF3723"/>
    <property type="match status" value="1"/>
</dbReference>
<dbReference type="OrthoDB" id="4227485at2759"/>
<protein>
    <submittedName>
        <fullName evidence="1">Uncharacterized protein</fullName>
    </submittedName>
</protein>
<sequence length="55" mass="6458">IKDGNLFPSIKDSLNWTKILERLLAIDYPIPSLYTLFRDIRYLELIVQLLKALIP</sequence>
<dbReference type="EMBL" id="KN832894">
    <property type="protein sequence ID" value="KIM93532.1"/>
    <property type="molecule type" value="Genomic_DNA"/>
</dbReference>
<evidence type="ECO:0000313" key="1">
    <source>
        <dbReference type="EMBL" id="KIM93532.1"/>
    </source>
</evidence>
<dbReference type="InParanoid" id="A0A0C3CUZ2"/>
<keyword evidence="2" id="KW-1185">Reference proteome</keyword>
<dbReference type="AlphaFoldDB" id="A0A0C3CUZ2"/>
<organism evidence="1 2">
    <name type="scientific">Oidiodendron maius (strain Zn)</name>
    <dbReference type="NCBI Taxonomy" id="913774"/>
    <lineage>
        <taxon>Eukaryota</taxon>
        <taxon>Fungi</taxon>
        <taxon>Dikarya</taxon>
        <taxon>Ascomycota</taxon>
        <taxon>Pezizomycotina</taxon>
        <taxon>Leotiomycetes</taxon>
        <taxon>Leotiomycetes incertae sedis</taxon>
        <taxon>Myxotrichaceae</taxon>
        <taxon>Oidiodendron</taxon>
    </lineage>
</organism>
<name>A0A0C3CUZ2_OIDMZ</name>
<gene>
    <name evidence="1" type="ORF">OIDMADRAFT_62790</name>
</gene>
<dbReference type="HOGENOM" id="CLU_3038001_0_0_1"/>
<feature type="non-terminal residue" evidence="1">
    <location>
        <position position="1"/>
    </location>
</feature>
<proteinExistence type="predicted"/>
<dbReference type="Proteomes" id="UP000054321">
    <property type="component" value="Unassembled WGS sequence"/>
</dbReference>
<feature type="non-terminal residue" evidence="1">
    <location>
        <position position="55"/>
    </location>
</feature>
<evidence type="ECO:0000313" key="2">
    <source>
        <dbReference type="Proteomes" id="UP000054321"/>
    </source>
</evidence>